<proteinExistence type="predicted"/>
<protein>
    <submittedName>
        <fullName evidence="1">Uncharacterized protein</fullName>
    </submittedName>
</protein>
<evidence type="ECO:0000313" key="1">
    <source>
        <dbReference type="EMBL" id="JAH58701.1"/>
    </source>
</evidence>
<accession>A0A0E9TYR6</accession>
<dbReference type="EMBL" id="GBXM01049876">
    <property type="protein sequence ID" value="JAH58701.1"/>
    <property type="molecule type" value="Transcribed_RNA"/>
</dbReference>
<sequence>MKYENASHKYYNMKMPSKSHTHSLCLSKQLSYLASEHVETCFMLSYIAS</sequence>
<name>A0A0E9TYR6_ANGAN</name>
<reference evidence="1" key="2">
    <citation type="journal article" date="2015" name="Fish Shellfish Immunol.">
        <title>Early steps in the European eel (Anguilla anguilla)-Vibrio vulnificus interaction in the gills: Role of the RtxA13 toxin.</title>
        <authorList>
            <person name="Callol A."/>
            <person name="Pajuelo D."/>
            <person name="Ebbesson L."/>
            <person name="Teles M."/>
            <person name="MacKenzie S."/>
            <person name="Amaro C."/>
        </authorList>
    </citation>
    <scope>NUCLEOTIDE SEQUENCE</scope>
</reference>
<organism evidence="1">
    <name type="scientific">Anguilla anguilla</name>
    <name type="common">European freshwater eel</name>
    <name type="synonym">Muraena anguilla</name>
    <dbReference type="NCBI Taxonomy" id="7936"/>
    <lineage>
        <taxon>Eukaryota</taxon>
        <taxon>Metazoa</taxon>
        <taxon>Chordata</taxon>
        <taxon>Craniata</taxon>
        <taxon>Vertebrata</taxon>
        <taxon>Euteleostomi</taxon>
        <taxon>Actinopterygii</taxon>
        <taxon>Neopterygii</taxon>
        <taxon>Teleostei</taxon>
        <taxon>Anguilliformes</taxon>
        <taxon>Anguillidae</taxon>
        <taxon>Anguilla</taxon>
    </lineage>
</organism>
<dbReference type="AlphaFoldDB" id="A0A0E9TYR6"/>
<reference evidence="1" key="1">
    <citation type="submission" date="2014-11" db="EMBL/GenBank/DDBJ databases">
        <authorList>
            <person name="Amaro Gonzalez C."/>
        </authorList>
    </citation>
    <scope>NUCLEOTIDE SEQUENCE</scope>
</reference>